<protein>
    <recommendedName>
        <fullName evidence="1">Mga helix-turn-helix domain-containing protein</fullName>
    </recommendedName>
</protein>
<evidence type="ECO:0000259" key="1">
    <source>
        <dbReference type="Pfam" id="PF05043"/>
    </source>
</evidence>
<comment type="caution">
    <text evidence="2">The sequence shown here is derived from an EMBL/GenBank/DDBJ whole genome shotgun (WGS) entry which is preliminary data.</text>
</comment>
<proteinExistence type="predicted"/>
<evidence type="ECO:0000313" key="2">
    <source>
        <dbReference type="EMBL" id="EOW87714.1"/>
    </source>
</evidence>
<keyword evidence="3" id="KW-1185">Reference proteome</keyword>
<dbReference type="AlphaFoldDB" id="S1P3P2"/>
<sequence>MDRYLETKIKYKIELCTFLFNNKNANINNITLYFNFSENYTKDLIKELNIQLENLAEITINKQKEIHIDLKNNMTQQQILHKIYNESAILNYLHFLINNHDQQAFTYFIEKNYHSIANAYRIKNKAEMYLQSCGLEIKKNQIEGPEYRIRFLIALLYSKYGINYEEIRPEDTKLARKFIMQTNQIVDEVFLESTLAEFQFFEILLILTWKRKNYSLNFSIWKEKEALKEVFFYQRLKQNAQNIIEKNLSITLQESDYEYLLLTFCATDNCLYSDEWTKEDIKMIHNIVFNCPRIQLLIDIIQRKLNLGKDITETRNFRVAIVYLYKLFILNLHPLIPTKYNEIGKPQSLTLQKTRDKAEEILIEWQKKADILYEMPSAHVFSLALHLETIYQIFVPGTPITIVTTTITEYETLALQLATKFNTHKIKLNHMLLTTIQPQEIANLAGNIIIIKPSMVNYFEKLTLSKCSAVICVSMAFLPEHLAQIEQVIQRYQQEHLLNLI</sequence>
<dbReference type="Proteomes" id="UP000014113">
    <property type="component" value="Unassembled WGS sequence"/>
</dbReference>
<gene>
    <name evidence="2" type="ORF">I568_00379</name>
</gene>
<dbReference type="STRING" id="1121865.OMW_00827"/>
<reference evidence="2 3" key="1">
    <citation type="submission" date="2013-03" db="EMBL/GenBank/DDBJ databases">
        <title>The Genome Sequence of Enterococcus columbae ATCC_51263 (PacBio/Illumina hybrid assembly).</title>
        <authorList>
            <consortium name="The Broad Institute Genomics Platform"/>
            <consortium name="The Broad Institute Genome Sequencing Center for Infectious Disease"/>
            <person name="Earl A."/>
            <person name="Russ C."/>
            <person name="Gilmore M."/>
            <person name="Surin D."/>
            <person name="Walker B."/>
            <person name="Young S."/>
            <person name="Zeng Q."/>
            <person name="Gargeya S."/>
            <person name="Fitzgerald M."/>
            <person name="Haas B."/>
            <person name="Abouelleil A."/>
            <person name="Allen A.W."/>
            <person name="Alvarado L."/>
            <person name="Arachchi H.M."/>
            <person name="Berlin A.M."/>
            <person name="Chapman S.B."/>
            <person name="Gainer-Dewar J."/>
            <person name="Goldberg J."/>
            <person name="Griggs A."/>
            <person name="Gujja S."/>
            <person name="Hansen M."/>
            <person name="Howarth C."/>
            <person name="Imamovic A."/>
            <person name="Ireland A."/>
            <person name="Larimer J."/>
            <person name="McCowan C."/>
            <person name="Murphy C."/>
            <person name="Pearson M."/>
            <person name="Poon T.W."/>
            <person name="Priest M."/>
            <person name="Roberts A."/>
            <person name="Saif S."/>
            <person name="Shea T."/>
            <person name="Sisk P."/>
            <person name="Sykes S."/>
            <person name="Wortman J."/>
            <person name="Nusbaum C."/>
            <person name="Birren B."/>
        </authorList>
    </citation>
    <scope>NUCLEOTIDE SEQUENCE [LARGE SCALE GENOMIC DNA]</scope>
    <source>
        <strain evidence="2 3">ATCC 51263</strain>
    </source>
</reference>
<feature type="domain" description="Mga helix-turn-helix" evidence="1">
    <location>
        <begin position="73"/>
        <end position="157"/>
    </location>
</feature>
<organism evidence="2 3">
    <name type="scientific">Enterococcus columbae DSM 7374 = ATCC 51263</name>
    <dbReference type="NCBI Taxonomy" id="1121865"/>
    <lineage>
        <taxon>Bacteria</taxon>
        <taxon>Bacillati</taxon>
        <taxon>Bacillota</taxon>
        <taxon>Bacilli</taxon>
        <taxon>Lactobacillales</taxon>
        <taxon>Enterococcaceae</taxon>
        <taxon>Enterococcus</taxon>
    </lineage>
</organism>
<dbReference type="PATRIC" id="fig|1121865.3.peg.814"/>
<dbReference type="eggNOG" id="COG3711">
    <property type="taxonomic scope" value="Bacteria"/>
</dbReference>
<dbReference type="RefSeq" id="WP_016182989.1">
    <property type="nucleotide sequence ID" value="NZ_JXKI01000009.1"/>
</dbReference>
<dbReference type="EMBL" id="ASWJ01000002">
    <property type="protein sequence ID" value="EOW87714.1"/>
    <property type="molecule type" value="Genomic_DNA"/>
</dbReference>
<accession>S1P3P2</accession>
<dbReference type="OrthoDB" id="2363368at2"/>
<dbReference type="Pfam" id="PF05043">
    <property type="entry name" value="Mga"/>
    <property type="match status" value="1"/>
</dbReference>
<dbReference type="InterPro" id="IPR007737">
    <property type="entry name" value="Mga_HTH"/>
</dbReference>
<evidence type="ECO:0000313" key="3">
    <source>
        <dbReference type="Proteomes" id="UP000014113"/>
    </source>
</evidence>
<name>S1P3P2_9ENTE</name>